<feature type="domain" description="Peptidase M28" evidence="4">
    <location>
        <begin position="94"/>
        <end position="311"/>
    </location>
</feature>
<keyword evidence="3" id="KW-0862">Zinc</keyword>
<keyword evidence="1" id="KW-0808">Transferase</keyword>
<protein>
    <recommendedName>
        <fullName evidence="3">Peptide hydrolase</fullName>
        <ecNumber evidence="3">3.4.-.-</ecNumber>
    </recommendedName>
</protein>
<dbReference type="PANTHER" id="PTHR12283:SF6">
    <property type="entry name" value="GLUTAMINYL-PEPTIDE CYCLOTRANSFERASE-RELATED"/>
    <property type="match status" value="1"/>
</dbReference>
<keyword evidence="6" id="KW-1185">Reference proteome</keyword>
<dbReference type="Proteomes" id="UP000000598">
    <property type="component" value="Chromosome D"/>
</dbReference>
<keyword evidence="3" id="KW-0732">Signal</keyword>
<keyword evidence="3" id="KW-0479">Metal-binding</keyword>
<dbReference type="PANTHER" id="PTHR12283">
    <property type="entry name" value="GLUTAMINYL-PEPTIDE CYCLOTRANSFERASE"/>
    <property type="match status" value="1"/>
</dbReference>
<dbReference type="Pfam" id="PF04389">
    <property type="entry name" value="Peptidase_M28"/>
    <property type="match status" value="1"/>
</dbReference>
<keyword evidence="2" id="KW-0012">Acyltransferase</keyword>
<evidence type="ECO:0000313" key="6">
    <source>
        <dbReference type="Proteomes" id="UP000000598"/>
    </source>
</evidence>
<dbReference type="STRING" id="284590.Q6CS23"/>
<dbReference type="AlphaFoldDB" id="Q6CS23"/>
<gene>
    <name evidence="5" type="ORF">KLLA0_D04576g</name>
</gene>
<dbReference type="HOGENOM" id="CLU_045003_1_1_1"/>
<dbReference type="CDD" id="cd03880">
    <property type="entry name" value="M28_QC_like"/>
    <property type="match status" value="1"/>
</dbReference>
<dbReference type="GO" id="GO:0016603">
    <property type="term" value="F:glutaminyl-peptide cyclotransferase activity"/>
    <property type="evidence" value="ECO:0007669"/>
    <property type="project" value="InterPro"/>
</dbReference>
<dbReference type="OMA" id="HYETNYP"/>
<proteinExistence type="inferred from homology"/>
<dbReference type="PaxDb" id="284590-Q6CS23"/>
<evidence type="ECO:0000256" key="1">
    <source>
        <dbReference type="ARBA" id="ARBA00022679"/>
    </source>
</evidence>
<dbReference type="EMBL" id="CR382124">
    <property type="protein sequence ID" value="CAH00362.1"/>
    <property type="molecule type" value="Genomic_DNA"/>
</dbReference>
<reference evidence="5 6" key="1">
    <citation type="journal article" date="2004" name="Nature">
        <title>Genome evolution in yeasts.</title>
        <authorList>
            <consortium name="Genolevures"/>
            <person name="Dujon B."/>
            <person name="Sherman D."/>
            <person name="Fischer G."/>
            <person name="Durrens P."/>
            <person name="Casaregola S."/>
            <person name="Lafontaine I."/>
            <person name="de Montigny J."/>
            <person name="Marck C."/>
            <person name="Neuveglise C."/>
            <person name="Talla E."/>
            <person name="Goffard N."/>
            <person name="Frangeul L."/>
            <person name="Aigle M."/>
            <person name="Anthouard V."/>
            <person name="Babour A."/>
            <person name="Barbe V."/>
            <person name="Barnay S."/>
            <person name="Blanchin S."/>
            <person name="Beckerich J.M."/>
            <person name="Beyne E."/>
            <person name="Bleykasten C."/>
            <person name="Boisrame A."/>
            <person name="Boyer J."/>
            <person name="Cattolico L."/>
            <person name="Confanioleri F."/>
            <person name="de Daruvar A."/>
            <person name="Despons L."/>
            <person name="Fabre E."/>
            <person name="Fairhead C."/>
            <person name="Ferry-Dumazet H."/>
            <person name="Groppi A."/>
            <person name="Hantraye F."/>
            <person name="Hennequin C."/>
            <person name="Jauniaux N."/>
            <person name="Joyet P."/>
            <person name="Kachouri R."/>
            <person name="Kerrest A."/>
            <person name="Koszul R."/>
            <person name="Lemaire M."/>
            <person name="Lesur I."/>
            <person name="Ma L."/>
            <person name="Muller H."/>
            <person name="Nicaud J.M."/>
            <person name="Nikolski M."/>
            <person name="Oztas S."/>
            <person name="Ozier-Kalogeropoulos O."/>
            <person name="Pellenz S."/>
            <person name="Potier S."/>
            <person name="Richard G.F."/>
            <person name="Straub M.L."/>
            <person name="Suleau A."/>
            <person name="Swennene D."/>
            <person name="Tekaia F."/>
            <person name="Wesolowski-Louvel M."/>
            <person name="Westhof E."/>
            <person name="Wirth B."/>
            <person name="Zeniou-Meyer M."/>
            <person name="Zivanovic I."/>
            <person name="Bolotin-Fukuhara M."/>
            <person name="Thierry A."/>
            <person name="Bouchier C."/>
            <person name="Caudron B."/>
            <person name="Scarpelli C."/>
            <person name="Gaillardin C."/>
            <person name="Weissenbach J."/>
            <person name="Wincker P."/>
            <person name="Souciet J.L."/>
        </authorList>
    </citation>
    <scope>NUCLEOTIDE SEQUENCE [LARGE SCALE GENOMIC DNA]</scope>
    <source>
        <strain evidence="6">ATCC 8585 / CBS 2359 / DSM 70799 / NBRC 1267 / NRRL Y-1140 / WM37</strain>
    </source>
</reference>
<dbReference type="InterPro" id="IPR037457">
    <property type="entry name" value="M28_QC"/>
</dbReference>
<name>Q6CS23_KLULA</name>
<dbReference type="eggNOG" id="KOG3946">
    <property type="taxonomic scope" value="Eukaryota"/>
</dbReference>
<dbReference type="SUPFAM" id="SSF53187">
    <property type="entry name" value="Zn-dependent exopeptidases"/>
    <property type="match status" value="1"/>
</dbReference>
<keyword evidence="3" id="KW-0645">Protease</keyword>
<evidence type="ECO:0000313" key="5">
    <source>
        <dbReference type="EMBL" id="CAH00362.1"/>
    </source>
</evidence>
<evidence type="ECO:0000256" key="3">
    <source>
        <dbReference type="RuleBase" id="RU361240"/>
    </source>
</evidence>
<dbReference type="InterPro" id="IPR007484">
    <property type="entry name" value="Peptidase_M28"/>
</dbReference>
<comment type="similarity">
    <text evidence="3">Belongs to the peptidase M28 family.</text>
</comment>
<dbReference type="RefSeq" id="XP_453266.1">
    <property type="nucleotide sequence ID" value="XM_453266.1"/>
</dbReference>
<evidence type="ECO:0000259" key="4">
    <source>
        <dbReference type="Pfam" id="PF04389"/>
    </source>
</evidence>
<feature type="chain" id="PRO_5005143937" description="Peptide hydrolase" evidence="3">
    <location>
        <begin position="19"/>
        <end position="335"/>
    </location>
</feature>
<dbReference type="GO" id="GO:0008233">
    <property type="term" value="F:peptidase activity"/>
    <property type="evidence" value="ECO:0007669"/>
    <property type="project" value="UniProtKB-KW"/>
</dbReference>
<dbReference type="Gene3D" id="3.40.630.10">
    <property type="entry name" value="Zn peptidases"/>
    <property type="match status" value="1"/>
</dbReference>
<dbReference type="GO" id="GO:0006508">
    <property type="term" value="P:proteolysis"/>
    <property type="evidence" value="ECO:0007669"/>
    <property type="project" value="UniProtKB-KW"/>
</dbReference>
<sequence length="335" mass="38411">MLFVWFLLQLWFLQGCVCEFPFKSYYDSTLADLMSINETYSGPLLSPFNKTRVPGSKGSKEVQEFVLDEFKSMNQNWAVELQNFEENGYEFTNMIFSLGSNDSYLALAAHYDSKLEPDGFIGGIDSAAPCAMLLYLSHFIDDVITEDLSVIDPTLLGQFTGVKIIFFDGEEAFKEWTSTDSLYGSRHAAAKWEKDGTLDKMDLFVLLDLLGGKESITVPNYTKAARAFYKNLLQIERTYNKFYGASDKIFQSSVSNNIRISDDQEPFFTRGVKTLHLIPFPFPSSWHTLADDYAHLDEKHIHKWCIIMCEFIIKYWNPDKVPLHPFKPVIQEITS</sequence>
<dbReference type="FunCoup" id="Q6CS23">
    <property type="interactions" value="170"/>
</dbReference>
<evidence type="ECO:0000256" key="2">
    <source>
        <dbReference type="ARBA" id="ARBA00023315"/>
    </source>
</evidence>
<organism evidence="5 6">
    <name type="scientific">Kluyveromyces lactis (strain ATCC 8585 / CBS 2359 / DSM 70799 / NBRC 1267 / NRRL Y-1140 / WM37)</name>
    <name type="common">Yeast</name>
    <name type="synonym">Candida sphaerica</name>
    <dbReference type="NCBI Taxonomy" id="284590"/>
    <lineage>
        <taxon>Eukaryota</taxon>
        <taxon>Fungi</taxon>
        <taxon>Dikarya</taxon>
        <taxon>Ascomycota</taxon>
        <taxon>Saccharomycotina</taxon>
        <taxon>Saccharomycetes</taxon>
        <taxon>Saccharomycetales</taxon>
        <taxon>Saccharomycetaceae</taxon>
        <taxon>Kluyveromyces</taxon>
    </lineage>
</organism>
<dbReference type="GeneID" id="2893498"/>
<accession>Q6CS23</accession>
<keyword evidence="3" id="KW-0378">Hydrolase</keyword>
<dbReference type="GO" id="GO:0008270">
    <property type="term" value="F:zinc ion binding"/>
    <property type="evidence" value="ECO:0007669"/>
    <property type="project" value="TreeGrafter"/>
</dbReference>
<dbReference type="KEGG" id="kla:KLLA0_D04576g"/>
<dbReference type="InParanoid" id="Q6CS23"/>
<dbReference type="InterPro" id="IPR040234">
    <property type="entry name" value="QC/QCL"/>
</dbReference>
<feature type="signal peptide" evidence="3">
    <location>
        <begin position="1"/>
        <end position="18"/>
    </location>
</feature>
<dbReference type="EC" id="3.4.-.-" evidence="3"/>